<dbReference type="Gene3D" id="2.130.10.10">
    <property type="entry name" value="YVTN repeat-like/Quinoprotein amine dehydrogenase"/>
    <property type="match status" value="1"/>
</dbReference>
<reference evidence="1" key="1">
    <citation type="journal article" date="2020" name="Int. J. Syst. Evol. Microbiol.">
        <title>Aquipluma nitroreducens gen. nov. sp. nov., a novel facultatively anaerobic bacterium isolated from a freshwater lake.</title>
        <authorList>
            <person name="Watanabe M."/>
            <person name="Kojima H."/>
            <person name="Fukui M."/>
        </authorList>
    </citation>
    <scope>NUCLEOTIDE SEQUENCE</scope>
    <source>
        <strain evidence="1">MeG22</strain>
    </source>
</reference>
<organism evidence="1 2">
    <name type="scientific">Aquipluma nitroreducens</name>
    <dbReference type="NCBI Taxonomy" id="2010828"/>
    <lineage>
        <taxon>Bacteria</taxon>
        <taxon>Pseudomonadati</taxon>
        <taxon>Bacteroidota</taxon>
        <taxon>Bacteroidia</taxon>
        <taxon>Marinilabiliales</taxon>
        <taxon>Prolixibacteraceae</taxon>
        <taxon>Aquipluma</taxon>
    </lineage>
</organism>
<dbReference type="AlphaFoldDB" id="A0A5K7S4G6"/>
<dbReference type="Pfam" id="PF16819">
    <property type="entry name" value="DUF5074"/>
    <property type="match status" value="1"/>
</dbReference>
<dbReference type="KEGG" id="anf:AQPE_0525"/>
<dbReference type="PANTHER" id="PTHR47197:SF3">
    <property type="entry name" value="DIHYDRO-HEME D1 DEHYDROGENASE"/>
    <property type="match status" value="1"/>
</dbReference>
<proteinExistence type="predicted"/>
<evidence type="ECO:0000313" key="1">
    <source>
        <dbReference type="EMBL" id="BBE16387.1"/>
    </source>
</evidence>
<evidence type="ECO:0000313" key="2">
    <source>
        <dbReference type="Proteomes" id="UP001193389"/>
    </source>
</evidence>
<keyword evidence="2" id="KW-1185">Reference proteome</keyword>
<protein>
    <submittedName>
        <fullName evidence="1">Surface layer protein</fullName>
    </submittedName>
</protein>
<dbReference type="SUPFAM" id="SSF63825">
    <property type="entry name" value="YWTD domain"/>
    <property type="match status" value="1"/>
</dbReference>
<dbReference type="EMBL" id="AP018694">
    <property type="protein sequence ID" value="BBE16387.1"/>
    <property type="molecule type" value="Genomic_DNA"/>
</dbReference>
<sequence>MEEDRRPETADRRQKAWGIEHGAWSKGHCAWGILLWVLATQLFFSCSKNPLDTVFFDFSGNKGVYIVNEGNFMYGNSSLSFYDPEAKRVYNDVFQARNSAPLGDVAQSVTIWNHMAFVVVNNSGKIYVIDSQTAEFKGSISGLSSPRYVHVVDSHKAYVTDLYARKITVFDPQTFQITGQIAVNNPKSEFNQHPTEQMLEFKNLVFVNCWSYDNKILVIDSNTDQLVDSIEVFKQPNSMVLDKYNKIWVLTDGGFDGSPYGYEQPGLLKIDAETREIERSFRFALGDHPLKLCINTTGDTIYYLNRHVWRMSVTDTRIPEQPFINSDYSSSYGGFYSLGIDPLSSEIYVGDAIDHRQNGLVHRYSPSGKLINEFKVGISPGNFGFKTE</sequence>
<dbReference type="PANTHER" id="PTHR47197">
    <property type="entry name" value="PROTEIN NIRF"/>
    <property type="match status" value="1"/>
</dbReference>
<dbReference type="Proteomes" id="UP001193389">
    <property type="component" value="Chromosome"/>
</dbReference>
<accession>A0A5K7S4G6</accession>
<dbReference type="InterPro" id="IPR051200">
    <property type="entry name" value="Host-pathogen_enzymatic-act"/>
</dbReference>
<gene>
    <name evidence="1" type="ORF">AQPE_0525</name>
</gene>
<dbReference type="InterPro" id="IPR015943">
    <property type="entry name" value="WD40/YVTN_repeat-like_dom_sf"/>
</dbReference>
<dbReference type="InterPro" id="IPR031815">
    <property type="entry name" value="DUF5074"/>
</dbReference>
<name>A0A5K7S4G6_9BACT</name>